<dbReference type="SUPFAM" id="SSF46785">
    <property type="entry name" value="Winged helix' DNA-binding domain"/>
    <property type="match status" value="1"/>
</dbReference>
<accession>A0A381Q0T9</accession>
<comment type="similarity">
    <text evidence="1">Belongs to the LysR transcriptional regulatory family.</text>
</comment>
<evidence type="ECO:0000256" key="1">
    <source>
        <dbReference type="ARBA" id="ARBA00009437"/>
    </source>
</evidence>
<evidence type="ECO:0000259" key="5">
    <source>
        <dbReference type="PROSITE" id="PS50931"/>
    </source>
</evidence>
<protein>
    <recommendedName>
        <fullName evidence="5">HTH lysR-type domain-containing protein</fullName>
    </recommendedName>
</protein>
<dbReference type="Pfam" id="PF00126">
    <property type="entry name" value="HTH_1"/>
    <property type="match status" value="1"/>
</dbReference>
<name>A0A381Q0T9_9ZZZZ</name>
<feature type="domain" description="HTH lysR-type" evidence="5">
    <location>
        <begin position="1"/>
        <end position="58"/>
    </location>
</feature>
<dbReference type="AlphaFoldDB" id="A0A381Q0T9"/>
<keyword evidence="4" id="KW-0804">Transcription</keyword>
<keyword evidence="2" id="KW-0805">Transcription regulation</keyword>
<dbReference type="InterPro" id="IPR000847">
    <property type="entry name" value="LysR_HTH_N"/>
</dbReference>
<organism evidence="6">
    <name type="scientific">marine metagenome</name>
    <dbReference type="NCBI Taxonomy" id="408172"/>
    <lineage>
        <taxon>unclassified sequences</taxon>
        <taxon>metagenomes</taxon>
        <taxon>ecological metagenomes</taxon>
    </lineage>
</organism>
<proteinExistence type="inferred from homology"/>
<gene>
    <name evidence="6" type="ORF">METZ01_LOCUS24107</name>
</gene>
<evidence type="ECO:0000313" key="6">
    <source>
        <dbReference type="EMBL" id="SUZ71253.1"/>
    </source>
</evidence>
<dbReference type="PROSITE" id="PS50931">
    <property type="entry name" value="HTH_LYSR"/>
    <property type="match status" value="1"/>
</dbReference>
<dbReference type="InterPro" id="IPR005119">
    <property type="entry name" value="LysR_subst-bd"/>
</dbReference>
<dbReference type="PANTHER" id="PTHR30419">
    <property type="entry name" value="HTH-TYPE TRANSCRIPTIONAL REGULATOR YBHD"/>
    <property type="match status" value="1"/>
</dbReference>
<dbReference type="Gene3D" id="3.40.190.10">
    <property type="entry name" value="Periplasmic binding protein-like II"/>
    <property type="match status" value="2"/>
</dbReference>
<dbReference type="EMBL" id="UINC01001116">
    <property type="protein sequence ID" value="SUZ71253.1"/>
    <property type="molecule type" value="Genomic_DNA"/>
</dbReference>
<dbReference type="GO" id="GO:0003677">
    <property type="term" value="F:DNA binding"/>
    <property type="evidence" value="ECO:0007669"/>
    <property type="project" value="UniProtKB-KW"/>
</dbReference>
<dbReference type="CDD" id="cd05466">
    <property type="entry name" value="PBP2_LTTR_substrate"/>
    <property type="match status" value="1"/>
</dbReference>
<evidence type="ECO:0000256" key="2">
    <source>
        <dbReference type="ARBA" id="ARBA00023015"/>
    </source>
</evidence>
<dbReference type="Pfam" id="PF03466">
    <property type="entry name" value="LysR_substrate"/>
    <property type="match status" value="1"/>
</dbReference>
<dbReference type="InterPro" id="IPR036388">
    <property type="entry name" value="WH-like_DNA-bd_sf"/>
</dbReference>
<evidence type="ECO:0000256" key="3">
    <source>
        <dbReference type="ARBA" id="ARBA00023125"/>
    </source>
</evidence>
<dbReference type="Gene3D" id="1.10.10.10">
    <property type="entry name" value="Winged helix-like DNA-binding domain superfamily/Winged helix DNA-binding domain"/>
    <property type="match status" value="1"/>
</dbReference>
<dbReference type="GO" id="GO:0005829">
    <property type="term" value="C:cytosol"/>
    <property type="evidence" value="ECO:0007669"/>
    <property type="project" value="TreeGrafter"/>
</dbReference>
<dbReference type="GO" id="GO:0003700">
    <property type="term" value="F:DNA-binding transcription factor activity"/>
    <property type="evidence" value="ECO:0007669"/>
    <property type="project" value="InterPro"/>
</dbReference>
<reference evidence="6" key="1">
    <citation type="submission" date="2018-05" db="EMBL/GenBank/DDBJ databases">
        <authorList>
            <person name="Lanie J.A."/>
            <person name="Ng W.-L."/>
            <person name="Kazmierczak K.M."/>
            <person name="Andrzejewski T.M."/>
            <person name="Davidsen T.M."/>
            <person name="Wayne K.J."/>
            <person name="Tettelin H."/>
            <person name="Glass J.I."/>
            <person name="Rusch D."/>
            <person name="Podicherti R."/>
            <person name="Tsui H.-C.T."/>
            <person name="Winkler M.E."/>
        </authorList>
    </citation>
    <scope>NUCLEOTIDE SEQUENCE</scope>
</reference>
<dbReference type="InterPro" id="IPR050950">
    <property type="entry name" value="HTH-type_LysR_regulators"/>
</dbReference>
<keyword evidence="3" id="KW-0238">DNA-binding</keyword>
<dbReference type="SUPFAM" id="SSF53850">
    <property type="entry name" value="Periplasmic binding protein-like II"/>
    <property type="match status" value="1"/>
</dbReference>
<sequence>MELKQLDALAAVAEHGRFSAAARALDTVQSNISTHIARLEDDLGALLVDRSAGELTPEGQVVLTRARRINTELAALRDDVASMTSRVTGRVRIGIIGTTGRWLLPPLLDELNRNFPDVVTTVIDATTTALIPLLEHGDLDLAVLNTPLQHDELFTSPMFEEQLVVIAPQGHELSAEGDRSIHISELADHQLLLSPPGSNLRALIDEAAQHENVQLQTVAELDGIRLAATLAFQGYAPAIVPVTAIPSWVARGEWTVLSLQDMAPRHVGLAVRRRGMLSAPASATRDVLRQMVRELAPTIDGLTAV</sequence>
<dbReference type="InterPro" id="IPR036390">
    <property type="entry name" value="WH_DNA-bd_sf"/>
</dbReference>
<evidence type="ECO:0000256" key="4">
    <source>
        <dbReference type="ARBA" id="ARBA00023163"/>
    </source>
</evidence>